<evidence type="ECO:0000256" key="2">
    <source>
        <dbReference type="ARBA" id="ARBA00038334"/>
    </source>
</evidence>
<evidence type="ECO:0000313" key="6">
    <source>
        <dbReference type="Proteomes" id="UP000184267"/>
    </source>
</evidence>
<feature type="domain" description="AB hydrolase-1" evidence="4">
    <location>
        <begin position="31"/>
        <end position="311"/>
    </location>
</feature>
<dbReference type="PRINTS" id="PR00412">
    <property type="entry name" value="EPOXHYDRLASE"/>
</dbReference>
<dbReference type="EMBL" id="MNAD01001094">
    <property type="protein sequence ID" value="OJT07998.1"/>
    <property type="molecule type" value="Genomic_DNA"/>
</dbReference>
<keyword evidence="3" id="KW-0812">Transmembrane</keyword>
<name>A0A1M2VKA3_TRAPU</name>
<reference evidence="5 6" key="1">
    <citation type="submission" date="2016-10" db="EMBL/GenBank/DDBJ databases">
        <title>Genome sequence of the basidiomycete white-rot fungus Trametes pubescens.</title>
        <authorList>
            <person name="Makela M.R."/>
            <person name="Granchi Z."/>
            <person name="Peng M."/>
            <person name="De Vries R.P."/>
            <person name="Grigoriev I."/>
            <person name="Riley R."/>
            <person name="Hilden K."/>
        </authorList>
    </citation>
    <scope>NUCLEOTIDE SEQUENCE [LARGE SCALE GENOMIC DNA]</scope>
    <source>
        <strain evidence="5 6">FBCC735</strain>
    </source>
</reference>
<proteinExistence type="inferred from homology"/>
<dbReference type="InterPro" id="IPR029058">
    <property type="entry name" value="AB_hydrolase_fold"/>
</dbReference>
<feature type="transmembrane region" description="Helical" evidence="3">
    <location>
        <begin position="123"/>
        <end position="142"/>
    </location>
</feature>
<evidence type="ECO:0000256" key="3">
    <source>
        <dbReference type="SAM" id="Phobius"/>
    </source>
</evidence>
<sequence>MDARSYKDIRARSGNTYHTFVAPPRDASKLTLLFVHGFPSTSHDWRHQVAFFLRAGYGVVAPDLLGHGGSDKPSQLKYYAPSSICADLVDILQQAKVGRAVAVGHDWGSIVTSRLASYYRERFVAFAFLSGGYYPLLAGFHIKDAIEFNLKTFKSELFGYWLFLAEDGAKDVVNAHLESMQSIWYAADPGLWKTVLSPAGPLKAWLQADKKAPLAPYITPDEKARMLTEWRKTGLGPALNWFKVFASGLMSEDDKAVKTDRLQLDHPVYFAACARDYVCLAEPSAQIVRQFCTKHTVETFDTGHWVQLEQPEKLNRALLAWLERAVGK</sequence>
<dbReference type="Proteomes" id="UP000184267">
    <property type="component" value="Unassembled WGS sequence"/>
</dbReference>
<dbReference type="PANTHER" id="PTHR43329">
    <property type="entry name" value="EPOXIDE HYDROLASE"/>
    <property type="match status" value="1"/>
</dbReference>
<dbReference type="GO" id="GO:0016787">
    <property type="term" value="F:hydrolase activity"/>
    <property type="evidence" value="ECO:0007669"/>
    <property type="project" value="UniProtKB-KW"/>
</dbReference>
<evidence type="ECO:0000259" key="4">
    <source>
        <dbReference type="Pfam" id="PF00561"/>
    </source>
</evidence>
<dbReference type="OrthoDB" id="408373at2759"/>
<comment type="similarity">
    <text evidence="2">Belongs to the AB hydrolase superfamily. Epoxide hydrolase family.</text>
</comment>
<accession>A0A1M2VKA3</accession>
<evidence type="ECO:0000313" key="5">
    <source>
        <dbReference type="EMBL" id="OJT07998.1"/>
    </source>
</evidence>
<dbReference type="InterPro" id="IPR000639">
    <property type="entry name" value="Epox_hydrolase-like"/>
</dbReference>
<organism evidence="5 6">
    <name type="scientific">Trametes pubescens</name>
    <name type="common">White-rot fungus</name>
    <dbReference type="NCBI Taxonomy" id="154538"/>
    <lineage>
        <taxon>Eukaryota</taxon>
        <taxon>Fungi</taxon>
        <taxon>Dikarya</taxon>
        <taxon>Basidiomycota</taxon>
        <taxon>Agaricomycotina</taxon>
        <taxon>Agaricomycetes</taxon>
        <taxon>Polyporales</taxon>
        <taxon>Polyporaceae</taxon>
        <taxon>Trametes</taxon>
    </lineage>
</organism>
<keyword evidence="3" id="KW-0472">Membrane</keyword>
<evidence type="ECO:0000256" key="1">
    <source>
        <dbReference type="ARBA" id="ARBA00022801"/>
    </source>
</evidence>
<dbReference type="InterPro" id="IPR000073">
    <property type="entry name" value="AB_hydrolase_1"/>
</dbReference>
<keyword evidence="6" id="KW-1185">Reference proteome</keyword>
<dbReference type="OMA" id="PVYFAAC"/>
<dbReference type="Gene3D" id="3.40.50.1820">
    <property type="entry name" value="alpha/beta hydrolase"/>
    <property type="match status" value="1"/>
</dbReference>
<keyword evidence="1 5" id="KW-0378">Hydrolase</keyword>
<protein>
    <submittedName>
        <fullName evidence="5">Bifunctional epoxide hydrolase 2</fullName>
    </submittedName>
</protein>
<dbReference type="STRING" id="154538.A0A1M2VKA3"/>
<dbReference type="Pfam" id="PF00561">
    <property type="entry name" value="Abhydrolase_1"/>
    <property type="match status" value="1"/>
</dbReference>
<dbReference type="SUPFAM" id="SSF53474">
    <property type="entry name" value="alpha/beta-Hydrolases"/>
    <property type="match status" value="1"/>
</dbReference>
<dbReference type="AlphaFoldDB" id="A0A1M2VKA3"/>
<keyword evidence="3" id="KW-1133">Transmembrane helix</keyword>
<comment type="caution">
    <text evidence="5">The sequence shown here is derived from an EMBL/GenBank/DDBJ whole genome shotgun (WGS) entry which is preliminary data.</text>
</comment>
<gene>
    <name evidence="5" type="ORF">TRAPUB_1091</name>
</gene>